<evidence type="ECO:0000313" key="2">
    <source>
        <dbReference type="EMBL" id="KAF6444325.1"/>
    </source>
</evidence>
<protein>
    <submittedName>
        <fullName evidence="2">Uncharacterized protein</fullName>
    </submittedName>
</protein>
<evidence type="ECO:0000313" key="3">
    <source>
        <dbReference type="Proteomes" id="UP000550707"/>
    </source>
</evidence>
<keyword evidence="3" id="KW-1185">Reference proteome</keyword>
<feature type="region of interest" description="Disordered" evidence="1">
    <location>
        <begin position="1"/>
        <end position="236"/>
    </location>
</feature>
<dbReference type="EMBL" id="JACASF010000012">
    <property type="protein sequence ID" value="KAF6444325.1"/>
    <property type="molecule type" value="Genomic_DNA"/>
</dbReference>
<feature type="compositionally biased region" description="Basic residues" evidence="1">
    <location>
        <begin position="21"/>
        <end position="31"/>
    </location>
</feature>
<gene>
    <name evidence="2" type="ORF">HJG59_008616</name>
</gene>
<organism evidence="2 3">
    <name type="scientific">Molossus molossus</name>
    <name type="common">Pallas' mastiff bat</name>
    <name type="synonym">Vespertilio molossus</name>
    <dbReference type="NCBI Taxonomy" id="27622"/>
    <lineage>
        <taxon>Eukaryota</taxon>
        <taxon>Metazoa</taxon>
        <taxon>Chordata</taxon>
        <taxon>Craniata</taxon>
        <taxon>Vertebrata</taxon>
        <taxon>Euteleostomi</taxon>
        <taxon>Mammalia</taxon>
        <taxon>Eutheria</taxon>
        <taxon>Laurasiatheria</taxon>
        <taxon>Chiroptera</taxon>
        <taxon>Yangochiroptera</taxon>
        <taxon>Molossidae</taxon>
        <taxon>Molossus</taxon>
    </lineage>
</organism>
<accession>A0A7J8F9T3</accession>
<sequence>MILSLPPALSEQNMEKCPRVREKKRKKKCFPKPRAASVNNPSTNPPQSPKSSSRQAPSRPRGQFLWRQVPSRPHRAPEGSEARPYAPAAATQVPLTGRAARLSLAGRQSPETKGGRPTDKASPALEARFPRGRRRGSAPSLRKPLHPPAGSWAAQPWLSPLGLKQPGRGLRAGMTNPRPGVFRNDLPDTRHHHSRLPQRTEAICHDSADPSGETPPRLPKAASEPSQPCVVQGHQG</sequence>
<evidence type="ECO:0000256" key="1">
    <source>
        <dbReference type="SAM" id="MobiDB-lite"/>
    </source>
</evidence>
<dbReference type="InParanoid" id="A0A7J8F9T3"/>
<name>A0A7J8F9T3_MOLMO</name>
<reference evidence="2 3" key="1">
    <citation type="journal article" date="2020" name="Nature">
        <title>Six reference-quality genomes reveal evolution of bat adaptations.</title>
        <authorList>
            <person name="Jebb D."/>
            <person name="Huang Z."/>
            <person name="Pippel M."/>
            <person name="Hughes G.M."/>
            <person name="Lavrichenko K."/>
            <person name="Devanna P."/>
            <person name="Winkler S."/>
            <person name="Jermiin L.S."/>
            <person name="Skirmuntt E.C."/>
            <person name="Katzourakis A."/>
            <person name="Burkitt-Gray L."/>
            <person name="Ray D.A."/>
            <person name="Sullivan K.A.M."/>
            <person name="Roscito J.G."/>
            <person name="Kirilenko B.M."/>
            <person name="Davalos L.M."/>
            <person name="Corthals A.P."/>
            <person name="Power M.L."/>
            <person name="Jones G."/>
            <person name="Ransome R.D."/>
            <person name="Dechmann D.K.N."/>
            <person name="Locatelli A.G."/>
            <person name="Puechmaille S.J."/>
            <person name="Fedrigo O."/>
            <person name="Jarvis E.D."/>
            <person name="Hiller M."/>
            <person name="Vernes S.C."/>
            <person name="Myers E.W."/>
            <person name="Teeling E.C."/>
        </authorList>
    </citation>
    <scope>NUCLEOTIDE SEQUENCE [LARGE SCALE GENOMIC DNA]</scope>
    <source>
        <strain evidence="2">MMolMol1</strain>
        <tissue evidence="2">Muscle</tissue>
    </source>
</reference>
<proteinExistence type="predicted"/>
<comment type="caution">
    <text evidence="2">The sequence shown here is derived from an EMBL/GenBank/DDBJ whole genome shotgun (WGS) entry which is preliminary data.</text>
</comment>
<dbReference type="AlphaFoldDB" id="A0A7J8F9T3"/>
<dbReference type="Proteomes" id="UP000550707">
    <property type="component" value="Unassembled WGS sequence"/>
</dbReference>